<evidence type="ECO:0000313" key="5">
    <source>
        <dbReference type="Proteomes" id="UP000603545"/>
    </source>
</evidence>
<evidence type="ECO:0000256" key="1">
    <source>
        <dbReference type="ARBA" id="ARBA00023122"/>
    </source>
</evidence>
<evidence type="ECO:0000256" key="2">
    <source>
        <dbReference type="PROSITE-ProRule" id="PRU00703"/>
    </source>
</evidence>
<dbReference type="InterPro" id="IPR000644">
    <property type="entry name" value="CBS_dom"/>
</dbReference>
<evidence type="ECO:0000313" key="4">
    <source>
        <dbReference type="EMBL" id="MBC8198868.1"/>
    </source>
</evidence>
<dbReference type="Pfam" id="PF00571">
    <property type="entry name" value="CBS"/>
    <property type="match status" value="2"/>
</dbReference>
<feature type="domain" description="CBS" evidence="3">
    <location>
        <begin position="7"/>
        <end position="65"/>
    </location>
</feature>
<dbReference type="EMBL" id="JACNLL010000026">
    <property type="protein sequence ID" value="MBC8198868.1"/>
    <property type="molecule type" value="Genomic_DNA"/>
</dbReference>
<dbReference type="PROSITE" id="PS51371">
    <property type="entry name" value="CBS"/>
    <property type="match status" value="2"/>
</dbReference>
<gene>
    <name evidence="4" type="ORF">H8E80_02300</name>
</gene>
<dbReference type="SUPFAM" id="SSF54631">
    <property type="entry name" value="CBS-domain pair"/>
    <property type="match status" value="1"/>
</dbReference>
<keyword evidence="1 2" id="KW-0129">CBS domain</keyword>
<feature type="domain" description="CBS" evidence="3">
    <location>
        <begin position="81"/>
        <end position="142"/>
    </location>
</feature>
<dbReference type="InterPro" id="IPR051257">
    <property type="entry name" value="Diverse_CBS-Domain"/>
</dbReference>
<sequence>MLVKGWMSSDVISVEEETSMMKASVLMKENNIRRLPVVRKGKLVGLVTDTDLKEASPSKATTLDIYEISYLLSEIKVKELMSKNVTYVKPDETIEFAAVLMLENKISGLPVINDQQNLIGVITETDIFKALIHITGVYNGDTQFALCLRDKPGSVHEVADVIRNMGGRVVSILTSYDLADEGYRNVYFRIRHMEHDRLVKLVNILEEKFTVLYTVKESLEKVADRRLHKDYESS</sequence>
<dbReference type="CDD" id="cd04584">
    <property type="entry name" value="CBS_pair_AcuB_like"/>
    <property type="match status" value="1"/>
</dbReference>
<dbReference type="SMART" id="SM00116">
    <property type="entry name" value="CBS"/>
    <property type="match status" value="2"/>
</dbReference>
<comment type="caution">
    <text evidence="4">The sequence shown here is derived from an EMBL/GenBank/DDBJ whole genome shotgun (WGS) entry which is preliminary data.</text>
</comment>
<proteinExistence type="predicted"/>
<organism evidence="4 5">
    <name type="scientific">Candidatus Desulfaltia bathyphila</name>
    <dbReference type="NCBI Taxonomy" id="2841697"/>
    <lineage>
        <taxon>Bacteria</taxon>
        <taxon>Pseudomonadati</taxon>
        <taxon>Thermodesulfobacteriota</taxon>
        <taxon>Desulfobacteria</taxon>
        <taxon>Desulfobacterales</taxon>
        <taxon>Desulfobacterales incertae sedis</taxon>
        <taxon>Candidatus Desulfaltia</taxon>
    </lineage>
</organism>
<protein>
    <submittedName>
        <fullName evidence="4">CBS domain-containing protein</fullName>
    </submittedName>
</protein>
<dbReference type="PANTHER" id="PTHR43080">
    <property type="entry name" value="CBS DOMAIN-CONTAINING PROTEIN CBSX3, MITOCHONDRIAL"/>
    <property type="match status" value="1"/>
</dbReference>
<dbReference type="PANTHER" id="PTHR43080:SF2">
    <property type="entry name" value="CBS DOMAIN-CONTAINING PROTEIN"/>
    <property type="match status" value="1"/>
</dbReference>
<dbReference type="Proteomes" id="UP000603545">
    <property type="component" value="Unassembled WGS sequence"/>
</dbReference>
<reference evidence="4 5" key="1">
    <citation type="submission" date="2020-08" db="EMBL/GenBank/DDBJ databases">
        <title>Bridging the membrane lipid divide: bacteria of the FCB group superphylum have the potential to synthesize archaeal ether lipids.</title>
        <authorList>
            <person name="Villanueva L."/>
            <person name="Von Meijenfeldt F.A.B."/>
            <person name="Westbye A.B."/>
            <person name="Yadav S."/>
            <person name="Hopmans E.C."/>
            <person name="Dutilh B.E."/>
            <person name="Sinninghe Damste J.S."/>
        </authorList>
    </citation>
    <scope>NUCLEOTIDE SEQUENCE [LARGE SCALE GENOMIC DNA]</scope>
    <source>
        <strain evidence="4">NIOZ-UU82</strain>
    </source>
</reference>
<dbReference type="InterPro" id="IPR046342">
    <property type="entry name" value="CBS_dom_sf"/>
</dbReference>
<dbReference type="AlphaFoldDB" id="A0A8J6TB95"/>
<accession>A0A8J6TB95</accession>
<name>A0A8J6TB95_9BACT</name>
<dbReference type="Gene3D" id="3.10.580.10">
    <property type="entry name" value="CBS-domain"/>
    <property type="match status" value="1"/>
</dbReference>
<evidence type="ECO:0000259" key="3">
    <source>
        <dbReference type="PROSITE" id="PS51371"/>
    </source>
</evidence>